<evidence type="ECO:0000313" key="2">
    <source>
        <dbReference type="Proteomes" id="UP000886653"/>
    </source>
</evidence>
<evidence type="ECO:0000313" key="1">
    <source>
        <dbReference type="EMBL" id="KAG0141853.1"/>
    </source>
</evidence>
<name>A0A9P6N9L6_9BASI</name>
<dbReference type="Proteomes" id="UP000886653">
    <property type="component" value="Unassembled WGS sequence"/>
</dbReference>
<keyword evidence="2" id="KW-1185">Reference proteome</keyword>
<comment type="caution">
    <text evidence="1">The sequence shown here is derived from an EMBL/GenBank/DDBJ whole genome shotgun (WGS) entry which is preliminary data.</text>
</comment>
<dbReference type="EMBL" id="MU167369">
    <property type="protein sequence ID" value="KAG0141853.1"/>
    <property type="molecule type" value="Genomic_DNA"/>
</dbReference>
<organism evidence="1 2">
    <name type="scientific">Cronartium quercuum f. sp. fusiforme G11</name>
    <dbReference type="NCBI Taxonomy" id="708437"/>
    <lineage>
        <taxon>Eukaryota</taxon>
        <taxon>Fungi</taxon>
        <taxon>Dikarya</taxon>
        <taxon>Basidiomycota</taxon>
        <taxon>Pucciniomycotina</taxon>
        <taxon>Pucciniomycetes</taxon>
        <taxon>Pucciniales</taxon>
        <taxon>Coleosporiaceae</taxon>
        <taxon>Cronartium</taxon>
    </lineage>
</organism>
<protein>
    <submittedName>
        <fullName evidence="1">Uncharacterized protein</fullName>
    </submittedName>
</protein>
<gene>
    <name evidence="1" type="ORF">CROQUDRAFT_98279</name>
</gene>
<dbReference type="AlphaFoldDB" id="A0A9P6N9L6"/>
<proteinExistence type="predicted"/>
<accession>A0A9P6N9L6</accession>
<reference evidence="1" key="1">
    <citation type="submission" date="2013-11" db="EMBL/GenBank/DDBJ databases">
        <title>Genome sequence of the fusiform rust pathogen reveals effectors for host alternation and coevolution with pine.</title>
        <authorList>
            <consortium name="DOE Joint Genome Institute"/>
            <person name="Smith K."/>
            <person name="Pendleton A."/>
            <person name="Kubisiak T."/>
            <person name="Anderson C."/>
            <person name="Salamov A."/>
            <person name="Aerts A."/>
            <person name="Riley R."/>
            <person name="Clum A."/>
            <person name="Lindquist E."/>
            <person name="Ence D."/>
            <person name="Campbell M."/>
            <person name="Kronenberg Z."/>
            <person name="Feau N."/>
            <person name="Dhillon B."/>
            <person name="Hamelin R."/>
            <person name="Burleigh J."/>
            <person name="Smith J."/>
            <person name="Yandell M."/>
            <person name="Nelson C."/>
            <person name="Grigoriev I."/>
            <person name="Davis J."/>
        </authorList>
    </citation>
    <scope>NUCLEOTIDE SEQUENCE</scope>
    <source>
        <strain evidence="1">G11</strain>
    </source>
</reference>
<sequence>MELGQLLCLKEQLESPWASVSTTPEQAITCLQSANLLEQEISKQVARIGSTSLTDFENGEFHSHHFY</sequence>